<evidence type="ECO:0000313" key="2">
    <source>
        <dbReference type="Proteomes" id="UP000241488"/>
    </source>
</evidence>
<organism evidence="1 2">
    <name type="scientific">Klebsiella phage KP8</name>
    <dbReference type="NCBI Taxonomy" id="2099850"/>
    <lineage>
        <taxon>Viruses</taxon>
        <taxon>Duplodnaviria</taxon>
        <taxon>Heunggongvirae</taxon>
        <taxon>Uroviricota</taxon>
        <taxon>Caudoviricetes</taxon>
        <taxon>Schitoviridae</taxon>
        <taxon>Enquatrovirinae</taxon>
        <taxon>Kaypoctavirus</taxon>
        <taxon>Kaypoctavirus KP8</taxon>
    </lineage>
</organism>
<reference evidence="2" key="1">
    <citation type="submission" date="2018-02" db="EMBL/GenBank/DDBJ databases">
        <title>Complete genome of Klebsiella pneumoniae Podoviridae bacteriophage KP8.</title>
        <authorList>
            <person name="Bokovaya O."/>
            <person name="Tikunov A."/>
            <person name="Morozova V."/>
        </authorList>
    </citation>
    <scope>NUCLEOTIDE SEQUENCE [LARGE SCALE GENOMIC DNA]</scope>
</reference>
<dbReference type="RefSeq" id="YP_009837486.1">
    <property type="nucleotide sequence ID" value="NC_048700.1"/>
</dbReference>
<accession>A0A2P1CCK3</accession>
<dbReference type="KEGG" id="vg:55607676"/>
<evidence type="ECO:0000313" key="1">
    <source>
        <dbReference type="EMBL" id="AVJ48956.1"/>
    </source>
</evidence>
<protein>
    <submittedName>
        <fullName evidence="1">RIIB-like protein</fullName>
    </submittedName>
</protein>
<dbReference type="Proteomes" id="UP000241488">
    <property type="component" value="Segment"/>
</dbReference>
<keyword evidence="2" id="KW-1185">Reference proteome</keyword>
<dbReference type="EMBL" id="MG922974">
    <property type="protein sequence ID" value="AVJ48956.1"/>
    <property type="molecule type" value="Genomic_DNA"/>
</dbReference>
<sequence>MNQNIVVIVALSVDSERLTLWKTDGTTIYIPQGDTRVATVVAEAKAKGLAPGKPVSVDITMHNASKKEYADAEQGTNGLVRFFRVAKKKLSEFFADETEVKPAAPVETIFLGSTATIGAKAMDTFLAVRDATPAAESVEEVEHVRGGSKALWITAHNPGNRVGAIKALREFAGIGLKEASDKLNEPLPIRVSIHLSEDQAVHYAGLLAKEGVVTTILNVGDKPPVLPVAESNASKLDAAEEKLMKLGGISPSENKFHEPLAEDETIVAVVNNTVVPGVEGIQRQIRQSAKLKDFRGFTKFLERLAPVIKDRRHSVEDLMQFMETGNLPIADDGSIVIFKRLNLKGSPKHVKAERVYVDVHSGNIEQAVGSKVQVREDLVDQNRRQDCSHGLHVATQQYITSFSGNVTIIGKVAPEDVFAVPEYSKTKMRVAAYHIVEELPPVIRDHVNSGRPIDTIPGGAEILNRVLSGKHPQPNLLVHVAGHRGTNLTYTVLNATLAEPEVEVGTYVEKPTIDLEESLDVTPNTAPVVKATDVKPIEKKKSNMELADELWNKFQNAETSTVAAEVAGELIALKGKMKKPWSALGLSSDMVQQLADARTKMPVERKPEPVKKAVVSAPAKGSKHADTIRGYLNDAGMSDYSKAHAIHDLKRAAKKSYAALGLTEDEVKAIDKLKHHLK</sequence>
<proteinExistence type="predicted"/>
<name>A0A2P1CCK3_9CAUD</name>
<dbReference type="GeneID" id="55607676"/>